<proteinExistence type="predicted"/>
<feature type="signal peptide" evidence="1">
    <location>
        <begin position="1"/>
        <end position="21"/>
    </location>
</feature>
<dbReference type="RefSeq" id="WP_129001545.1">
    <property type="nucleotide sequence ID" value="NZ_SDHZ01000001.1"/>
</dbReference>
<dbReference type="EMBL" id="SDHZ01000001">
    <property type="protein sequence ID" value="RXK85793.1"/>
    <property type="molecule type" value="Genomic_DNA"/>
</dbReference>
<name>A0A4Q1DB47_9BACT</name>
<feature type="chain" id="PRO_5020221382" description="Esterase" evidence="1">
    <location>
        <begin position="22"/>
        <end position="375"/>
    </location>
</feature>
<dbReference type="OrthoDB" id="9803578at2"/>
<sequence length="375" mass="42722">MNKCFILFCFLLFCITGQLRAQYTLRLVVTSVATKKLDDIYVTGSFNDWKPGEYNYKLKPLGPTRKAIVLRDLPAGKYEFKFTRGSLDNVETTAKGEEIVNRSVEVNGDLSLDLTIPGWKDDYPDKPIPNTATAQVQLLDTAFQMPQLGRQRRIWLYLPKSYSTLKGKLYPVLYMQDGQNLFNLQTTTAAGVEWRVDEQLDSLQLKGGKECIIVAIASDSSSRDKEYDPSAEGKEYVSFLATTLKPFIDKQFRTVKDAAHTWIAGSDRGGIISLYAVMQYPGVFGAAGVLSPALDKSPTFINQVEDIKWGAQLPRFYIYAGGKEGFQMIRDMDKLIAIIQRKRSYDVRRSYFPLGQRNETYWGREFIDFYKWLNP</sequence>
<keyword evidence="1" id="KW-0732">Signal</keyword>
<dbReference type="CDD" id="cd02859">
    <property type="entry name" value="E_set_AMPKbeta_like_N"/>
    <property type="match status" value="1"/>
</dbReference>
<dbReference type="InterPro" id="IPR050583">
    <property type="entry name" value="Mycobacterial_A85_antigen"/>
</dbReference>
<evidence type="ECO:0008006" key="4">
    <source>
        <dbReference type="Google" id="ProtNLM"/>
    </source>
</evidence>
<dbReference type="InterPro" id="IPR000801">
    <property type="entry name" value="Esterase-like"/>
</dbReference>
<evidence type="ECO:0000313" key="2">
    <source>
        <dbReference type="EMBL" id="RXK85793.1"/>
    </source>
</evidence>
<dbReference type="Gene3D" id="3.40.50.1820">
    <property type="entry name" value="alpha/beta hydrolase"/>
    <property type="match status" value="1"/>
</dbReference>
<comment type="caution">
    <text evidence="2">The sequence shown here is derived from an EMBL/GenBank/DDBJ whole genome shotgun (WGS) entry which is preliminary data.</text>
</comment>
<evidence type="ECO:0000256" key="1">
    <source>
        <dbReference type="SAM" id="SignalP"/>
    </source>
</evidence>
<dbReference type="PANTHER" id="PTHR48098:SF6">
    <property type="entry name" value="FERRI-BACILLIBACTIN ESTERASE BESA"/>
    <property type="match status" value="1"/>
</dbReference>
<dbReference type="SUPFAM" id="SSF81296">
    <property type="entry name" value="E set domains"/>
    <property type="match status" value="1"/>
</dbReference>
<dbReference type="InterPro" id="IPR014756">
    <property type="entry name" value="Ig_E-set"/>
</dbReference>
<dbReference type="AlphaFoldDB" id="A0A4Q1DB47"/>
<dbReference type="Proteomes" id="UP000290545">
    <property type="component" value="Unassembled WGS sequence"/>
</dbReference>
<dbReference type="Gene3D" id="2.60.40.10">
    <property type="entry name" value="Immunoglobulins"/>
    <property type="match status" value="1"/>
</dbReference>
<protein>
    <recommendedName>
        <fullName evidence="4">Esterase</fullName>
    </recommendedName>
</protein>
<dbReference type="Pfam" id="PF00756">
    <property type="entry name" value="Esterase"/>
    <property type="match status" value="1"/>
</dbReference>
<keyword evidence="3" id="KW-1185">Reference proteome</keyword>
<reference evidence="2 3" key="1">
    <citation type="submission" date="2019-01" db="EMBL/GenBank/DDBJ databases">
        <title>Filimonas sp. strain TTM-71.</title>
        <authorList>
            <person name="Chen W.-M."/>
        </authorList>
    </citation>
    <scope>NUCLEOTIDE SEQUENCE [LARGE SCALE GENOMIC DNA]</scope>
    <source>
        <strain evidence="2 3">TTM-71</strain>
    </source>
</reference>
<dbReference type="InterPro" id="IPR029058">
    <property type="entry name" value="AB_hydrolase_fold"/>
</dbReference>
<dbReference type="InterPro" id="IPR013783">
    <property type="entry name" value="Ig-like_fold"/>
</dbReference>
<organism evidence="2 3">
    <name type="scientific">Filimonas effusa</name>
    <dbReference type="NCBI Taxonomy" id="2508721"/>
    <lineage>
        <taxon>Bacteria</taxon>
        <taxon>Pseudomonadati</taxon>
        <taxon>Bacteroidota</taxon>
        <taxon>Chitinophagia</taxon>
        <taxon>Chitinophagales</taxon>
        <taxon>Chitinophagaceae</taxon>
        <taxon>Filimonas</taxon>
    </lineage>
</organism>
<dbReference type="SUPFAM" id="SSF53474">
    <property type="entry name" value="alpha/beta-Hydrolases"/>
    <property type="match status" value="1"/>
</dbReference>
<gene>
    <name evidence="2" type="ORF">ESB13_02985</name>
</gene>
<evidence type="ECO:0000313" key="3">
    <source>
        <dbReference type="Proteomes" id="UP000290545"/>
    </source>
</evidence>
<dbReference type="PANTHER" id="PTHR48098">
    <property type="entry name" value="ENTEROCHELIN ESTERASE-RELATED"/>
    <property type="match status" value="1"/>
</dbReference>
<accession>A0A4Q1DB47</accession>